<feature type="transmembrane region" description="Helical" evidence="10">
    <location>
        <begin position="354"/>
        <end position="375"/>
    </location>
</feature>
<evidence type="ECO:0000313" key="11">
    <source>
        <dbReference type="EnsemblMetazoa" id="SMAR014649-PA"/>
    </source>
</evidence>
<evidence type="ECO:0000256" key="2">
    <source>
        <dbReference type="ARBA" id="ARBA00004922"/>
    </source>
</evidence>
<feature type="transmembrane region" description="Helical" evidence="10">
    <location>
        <begin position="189"/>
        <end position="215"/>
    </location>
</feature>
<evidence type="ECO:0000313" key="12">
    <source>
        <dbReference type="Proteomes" id="UP000014500"/>
    </source>
</evidence>
<dbReference type="Pfam" id="PF03901">
    <property type="entry name" value="Glyco_transf_22"/>
    <property type="match status" value="1"/>
</dbReference>
<dbReference type="GO" id="GO:0000026">
    <property type="term" value="F:alpha-1,2-mannosyltransferase activity"/>
    <property type="evidence" value="ECO:0007669"/>
    <property type="project" value="TreeGrafter"/>
</dbReference>
<feature type="transmembrane region" description="Helical" evidence="10">
    <location>
        <begin position="133"/>
        <end position="153"/>
    </location>
</feature>
<proteinExistence type="inferred from homology"/>
<feature type="transmembrane region" description="Helical" evidence="10">
    <location>
        <begin position="105"/>
        <end position="126"/>
    </location>
</feature>
<evidence type="ECO:0000256" key="7">
    <source>
        <dbReference type="ARBA" id="ARBA00022824"/>
    </source>
</evidence>
<dbReference type="OMA" id="PRDMHAK"/>
<keyword evidence="8 10" id="KW-1133">Transmembrane helix</keyword>
<dbReference type="EC" id="2.4.1.-" evidence="10"/>
<reference evidence="12" key="1">
    <citation type="submission" date="2011-05" db="EMBL/GenBank/DDBJ databases">
        <authorList>
            <person name="Richards S.R."/>
            <person name="Qu J."/>
            <person name="Jiang H."/>
            <person name="Jhangiani S.N."/>
            <person name="Agravi P."/>
            <person name="Goodspeed R."/>
            <person name="Gross S."/>
            <person name="Mandapat C."/>
            <person name="Jackson L."/>
            <person name="Mathew T."/>
            <person name="Pu L."/>
            <person name="Thornton R."/>
            <person name="Saada N."/>
            <person name="Wilczek-Boney K.B."/>
            <person name="Lee S."/>
            <person name="Kovar C."/>
            <person name="Wu Y."/>
            <person name="Scherer S.E."/>
            <person name="Worley K.C."/>
            <person name="Muzny D.M."/>
            <person name="Gibbs R."/>
        </authorList>
    </citation>
    <scope>NUCLEOTIDE SEQUENCE</scope>
    <source>
        <strain evidence="12">Brora</strain>
    </source>
</reference>
<evidence type="ECO:0000256" key="9">
    <source>
        <dbReference type="ARBA" id="ARBA00023136"/>
    </source>
</evidence>
<keyword evidence="7 10" id="KW-0256">Endoplasmic reticulum</keyword>
<evidence type="ECO:0000256" key="8">
    <source>
        <dbReference type="ARBA" id="ARBA00022989"/>
    </source>
</evidence>
<dbReference type="PhylomeDB" id="T1JLB9"/>
<dbReference type="PANTHER" id="PTHR22760:SF2">
    <property type="entry name" value="ALPHA-1,2-MANNOSYLTRANSFERASE ALG9"/>
    <property type="match status" value="1"/>
</dbReference>
<dbReference type="STRING" id="126957.T1JLB9"/>
<feature type="transmembrane region" description="Helical" evidence="10">
    <location>
        <begin position="221"/>
        <end position="239"/>
    </location>
</feature>
<evidence type="ECO:0000256" key="10">
    <source>
        <dbReference type="RuleBase" id="RU363075"/>
    </source>
</evidence>
<protein>
    <recommendedName>
        <fullName evidence="10">Mannosyltransferase</fullName>
        <ecNumber evidence="10">2.4.1.-</ecNumber>
    </recommendedName>
</protein>
<dbReference type="AlphaFoldDB" id="T1JLB9"/>
<organism evidence="11 12">
    <name type="scientific">Strigamia maritima</name>
    <name type="common">European centipede</name>
    <name type="synonym">Geophilus maritimus</name>
    <dbReference type="NCBI Taxonomy" id="126957"/>
    <lineage>
        <taxon>Eukaryota</taxon>
        <taxon>Metazoa</taxon>
        <taxon>Ecdysozoa</taxon>
        <taxon>Arthropoda</taxon>
        <taxon>Myriapoda</taxon>
        <taxon>Chilopoda</taxon>
        <taxon>Pleurostigmophora</taxon>
        <taxon>Geophilomorpha</taxon>
        <taxon>Linotaeniidae</taxon>
        <taxon>Strigamia</taxon>
    </lineage>
</organism>
<dbReference type="InterPro" id="IPR005599">
    <property type="entry name" value="GPI_mannosylTrfase"/>
</dbReference>
<keyword evidence="9 10" id="KW-0472">Membrane</keyword>
<evidence type="ECO:0000256" key="5">
    <source>
        <dbReference type="ARBA" id="ARBA00022679"/>
    </source>
</evidence>
<dbReference type="HOGENOM" id="CLU_018152_1_1_1"/>
<dbReference type="Proteomes" id="UP000014500">
    <property type="component" value="Unassembled WGS sequence"/>
</dbReference>
<comment type="similarity">
    <text evidence="3 10">Belongs to the glycosyltransferase 22 family.</text>
</comment>
<feature type="transmembrane region" description="Helical" evidence="10">
    <location>
        <begin position="283"/>
        <end position="303"/>
    </location>
</feature>
<reference evidence="11" key="2">
    <citation type="submission" date="2015-02" db="UniProtKB">
        <authorList>
            <consortium name="EnsemblMetazoa"/>
        </authorList>
    </citation>
    <scope>IDENTIFICATION</scope>
</reference>
<sequence length="558" mass="64806">MYRVNRKSGTTLSTGTSYIDPWAPSAHSALKALLSARLCAAVWNNISDCDETYNYWEPTHFLLYGSGFQTWEYSPVYAIRSYAYLLLHAFPGWLYSNLLQANKVLVFYFIRCLLGFICAVCEVYFYKAVCHRFGAHVGRMTLIFLLFSAGMFISSTAFLPSSFAMYCTLLTIGTWCYQKYSVRVTSLTITCVATSTFIGWPFTAVLGLPIAIDIMFIQRKIGLFVKWCLLAVLFILIPVIQIDSYFYGKFVCAPINIILYNVFSTHGPNIYGVESWTFYFMNGFLNFNFVFVASLCVLPAVLLEHFVTKVSKQKINILIIYDVCRQLVHIINVVPSKLWYHIFTRNQKKHYLDSTVFLAIIFGALTSIISVLRIINLYRGYHASFETYLTLGQLASEETTPYHTNICVGKEWYRFPSSFFLPDSWNLQFIQSEFQGQLPQQYSKDRNATSIIPALMNDQNLEEISRYIDIKFCHYLVDLDLPKATTKEPRYSTMENDWMIISKTPFLDAERSVDNKSHRFFRAFYIPFFSDIHCQYANYNLLKSRHRRNEDHPHKRRN</sequence>
<dbReference type="PANTHER" id="PTHR22760">
    <property type="entry name" value="GLYCOSYLTRANSFERASE"/>
    <property type="match status" value="1"/>
</dbReference>
<accession>T1JLB9</accession>
<keyword evidence="5" id="KW-0808">Transferase</keyword>
<keyword evidence="6 10" id="KW-0812">Transmembrane</keyword>
<keyword evidence="12" id="KW-1185">Reference proteome</keyword>
<evidence type="ECO:0000256" key="1">
    <source>
        <dbReference type="ARBA" id="ARBA00004477"/>
    </source>
</evidence>
<dbReference type="eggNOG" id="KOG2515">
    <property type="taxonomic scope" value="Eukaryota"/>
</dbReference>
<dbReference type="GO" id="GO:0006487">
    <property type="term" value="P:protein N-linked glycosylation"/>
    <property type="evidence" value="ECO:0007669"/>
    <property type="project" value="TreeGrafter"/>
</dbReference>
<evidence type="ECO:0000256" key="6">
    <source>
        <dbReference type="ARBA" id="ARBA00022692"/>
    </source>
</evidence>
<dbReference type="EnsemblMetazoa" id="SMAR014649-RA">
    <property type="protein sequence ID" value="SMAR014649-PA"/>
    <property type="gene ID" value="SMAR014649"/>
</dbReference>
<dbReference type="UniPathway" id="UPA00378"/>
<evidence type="ECO:0000256" key="3">
    <source>
        <dbReference type="ARBA" id="ARBA00007063"/>
    </source>
</evidence>
<comment type="pathway">
    <text evidence="2">Protein modification; protein glycosylation.</text>
</comment>
<name>T1JLB9_STRMM</name>
<evidence type="ECO:0000256" key="4">
    <source>
        <dbReference type="ARBA" id="ARBA00022676"/>
    </source>
</evidence>
<keyword evidence="4 10" id="KW-0328">Glycosyltransferase</keyword>
<feature type="transmembrane region" description="Helical" evidence="10">
    <location>
        <begin position="246"/>
        <end position="263"/>
    </location>
</feature>
<comment type="subcellular location">
    <subcellularLocation>
        <location evidence="1 10">Endoplasmic reticulum membrane</location>
        <topology evidence="1 10">Multi-pass membrane protein</topology>
    </subcellularLocation>
</comment>
<dbReference type="GO" id="GO:0005789">
    <property type="term" value="C:endoplasmic reticulum membrane"/>
    <property type="evidence" value="ECO:0007669"/>
    <property type="project" value="UniProtKB-SubCell"/>
</dbReference>
<dbReference type="EMBL" id="JH431152">
    <property type="status" value="NOT_ANNOTATED_CDS"/>
    <property type="molecule type" value="Genomic_DNA"/>
</dbReference>